<dbReference type="GO" id="GO:0004400">
    <property type="term" value="F:histidinol-phosphate transaminase activity"/>
    <property type="evidence" value="ECO:0007669"/>
    <property type="project" value="UniProtKB-UniRule"/>
</dbReference>
<comment type="catalytic activity">
    <reaction evidence="9">
        <text>L-histidinol phosphate + 2-oxoglutarate = 3-(imidazol-4-yl)-2-oxopropyl phosphate + L-glutamate</text>
        <dbReference type="Rhea" id="RHEA:23744"/>
        <dbReference type="ChEBI" id="CHEBI:16810"/>
        <dbReference type="ChEBI" id="CHEBI:29985"/>
        <dbReference type="ChEBI" id="CHEBI:57766"/>
        <dbReference type="ChEBI" id="CHEBI:57980"/>
        <dbReference type="EC" id="2.6.1.9"/>
    </reaction>
</comment>
<dbReference type="Pfam" id="PF00155">
    <property type="entry name" value="Aminotran_1_2"/>
    <property type="match status" value="1"/>
</dbReference>
<dbReference type="GO" id="GO:0030170">
    <property type="term" value="F:pyridoxal phosphate binding"/>
    <property type="evidence" value="ECO:0007669"/>
    <property type="project" value="InterPro"/>
</dbReference>
<keyword evidence="5 9" id="KW-0028">Amino-acid biosynthesis</keyword>
<comment type="subunit">
    <text evidence="3 9">Homodimer.</text>
</comment>
<feature type="region of interest" description="Disordered" evidence="10">
    <location>
        <begin position="11"/>
        <end position="37"/>
    </location>
</feature>
<dbReference type="InterPro" id="IPR015424">
    <property type="entry name" value="PyrdxlP-dep_Trfase"/>
</dbReference>
<dbReference type="Gene3D" id="3.40.640.10">
    <property type="entry name" value="Type I PLP-dependent aspartate aminotransferase-like (Major domain)"/>
    <property type="match status" value="1"/>
</dbReference>
<gene>
    <name evidence="9 12" type="primary">hisC</name>
    <name evidence="12" type="ORF">V0288_04555</name>
</gene>
<feature type="domain" description="Aminotransferase class I/classII large" evidence="11">
    <location>
        <begin position="25"/>
        <end position="341"/>
    </location>
</feature>
<evidence type="ECO:0000256" key="7">
    <source>
        <dbReference type="ARBA" id="ARBA00022898"/>
    </source>
</evidence>
<dbReference type="HAMAP" id="MF_01023">
    <property type="entry name" value="HisC_aminotrans_2"/>
    <property type="match status" value="1"/>
</dbReference>
<dbReference type="SUPFAM" id="SSF53383">
    <property type="entry name" value="PLP-dependent transferases"/>
    <property type="match status" value="1"/>
</dbReference>
<sequence>MLPIRDCVRQTPGYTPGEQPQGEGFTKLNTNENPYPPPPEIFQTLPAQLEKARLYPDPVSTELRKAAAEVYGIPSDRILAGNGSDDILNIALRTFVNPGETVAFLDLTYSLYETIARVHGANIVEFRTNEKFELDRPVICPEANLIFLASPNPPLGKHLHREYLEETCARASGVVLIDEAYVDFSDENHLDFLDRHENVIISRTMSKSYSLAGLRVGFGLSSRAIIEQMDKVRDSYNLDRIAQTLATSALQQNEHFREIWRKVRATRERLIASLRESGFVVFDSEANFVLASPSWIAASDLYTELKERKVLVRYFKHPRIRDHVRISIGTDAEIDRLLDAIQEIQATR</sequence>
<evidence type="ECO:0000256" key="8">
    <source>
        <dbReference type="ARBA" id="ARBA00023102"/>
    </source>
</evidence>
<dbReference type="InterPro" id="IPR015422">
    <property type="entry name" value="PyrdxlP-dep_Trfase_small"/>
</dbReference>
<name>A0AAW9QSC4_9CHRO</name>
<evidence type="ECO:0000256" key="6">
    <source>
        <dbReference type="ARBA" id="ARBA00022679"/>
    </source>
</evidence>
<dbReference type="NCBIfam" id="TIGR01141">
    <property type="entry name" value="hisC"/>
    <property type="match status" value="1"/>
</dbReference>
<evidence type="ECO:0000256" key="4">
    <source>
        <dbReference type="ARBA" id="ARBA00022576"/>
    </source>
</evidence>
<dbReference type="InterPro" id="IPR001917">
    <property type="entry name" value="Aminotrans_II_pyridoxalP_BS"/>
</dbReference>
<evidence type="ECO:0000313" key="13">
    <source>
        <dbReference type="Proteomes" id="UP001328733"/>
    </source>
</evidence>
<organism evidence="12 13">
    <name type="scientific">Pannus brasiliensis CCIBt3594</name>
    <dbReference type="NCBI Taxonomy" id="1427578"/>
    <lineage>
        <taxon>Bacteria</taxon>
        <taxon>Bacillati</taxon>
        <taxon>Cyanobacteriota</taxon>
        <taxon>Cyanophyceae</taxon>
        <taxon>Oscillatoriophycideae</taxon>
        <taxon>Chroococcales</taxon>
        <taxon>Microcystaceae</taxon>
        <taxon>Pannus</taxon>
    </lineage>
</organism>
<accession>A0AAW9QSC4</accession>
<feature type="modified residue" description="N6-(pyridoxal phosphate)lysine" evidence="9">
    <location>
        <position position="207"/>
    </location>
</feature>
<dbReference type="GO" id="GO:0000105">
    <property type="term" value="P:L-histidine biosynthetic process"/>
    <property type="evidence" value="ECO:0007669"/>
    <property type="project" value="UniProtKB-UniRule"/>
</dbReference>
<reference evidence="12 13" key="1">
    <citation type="submission" date="2024-01" db="EMBL/GenBank/DDBJ databases">
        <title>Genomic insights into the taxonomy and metabolism of the cyanobacterium Pannus brasiliensis CCIBt3594.</title>
        <authorList>
            <person name="Machado M."/>
            <person name="Botero N.B."/>
            <person name="Andreote A.P.D."/>
            <person name="Feitosa A.M.T."/>
            <person name="Popin R."/>
            <person name="Sivonen K."/>
            <person name="Fiore M.F."/>
        </authorList>
    </citation>
    <scope>NUCLEOTIDE SEQUENCE [LARGE SCALE GENOMIC DNA]</scope>
    <source>
        <strain evidence="12 13">CCIBt3594</strain>
    </source>
</reference>
<comment type="pathway">
    <text evidence="9">Amino-acid biosynthesis; L-histidine biosynthesis; L-histidine from 5-phospho-alpha-D-ribose 1-diphosphate: step 7/9.</text>
</comment>
<comment type="cofactor">
    <cofactor evidence="1 9">
        <name>pyridoxal 5'-phosphate</name>
        <dbReference type="ChEBI" id="CHEBI:597326"/>
    </cofactor>
</comment>
<dbReference type="EMBL" id="JBAFSM010000006">
    <property type="protein sequence ID" value="MEG3436383.1"/>
    <property type="molecule type" value="Genomic_DNA"/>
</dbReference>
<evidence type="ECO:0000256" key="2">
    <source>
        <dbReference type="ARBA" id="ARBA00007970"/>
    </source>
</evidence>
<comment type="caution">
    <text evidence="12">The sequence shown here is derived from an EMBL/GenBank/DDBJ whole genome shotgun (WGS) entry which is preliminary data.</text>
</comment>
<evidence type="ECO:0000259" key="11">
    <source>
        <dbReference type="Pfam" id="PF00155"/>
    </source>
</evidence>
<keyword evidence="13" id="KW-1185">Reference proteome</keyword>
<dbReference type="InterPro" id="IPR005861">
    <property type="entry name" value="HisP_aminotrans"/>
</dbReference>
<dbReference type="Proteomes" id="UP001328733">
    <property type="component" value="Unassembled WGS sequence"/>
</dbReference>
<evidence type="ECO:0000256" key="10">
    <source>
        <dbReference type="SAM" id="MobiDB-lite"/>
    </source>
</evidence>
<dbReference type="PANTHER" id="PTHR42885:SF2">
    <property type="entry name" value="HISTIDINOL-PHOSPHATE AMINOTRANSFERASE"/>
    <property type="match status" value="1"/>
</dbReference>
<evidence type="ECO:0000256" key="5">
    <source>
        <dbReference type="ARBA" id="ARBA00022605"/>
    </source>
</evidence>
<dbReference type="InterPro" id="IPR015421">
    <property type="entry name" value="PyrdxlP-dep_Trfase_major"/>
</dbReference>
<dbReference type="InterPro" id="IPR004839">
    <property type="entry name" value="Aminotransferase_I/II_large"/>
</dbReference>
<evidence type="ECO:0000256" key="3">
    <source>
        <dbReference type="ARBA" id="ARBA00011738"/>
    </source>
</evidence>
<dbReference type="EC" id="2.6.1.9" evidence="9"/>
<comment type="similarity">
    <text evidence="2 9">Belongs to the class-II pyridoxal-phosphate-dependent aminotransferase family. Histidinol-phosphate aminotransferase subfamily.</text>
</comment>
<dbReference type="AlphaFoldDB" id="A0AAW9QSC4"/>
<protein>
    <recommendedName>
        <fullName evidence="9">Histidinol-phosphate aminotransferase</fullName>
        <ecNumber evidence="9">2.6.1.9</ecNumber>
    </recommendedName>
    <alternativeName>
        <fullName evidence="9">Imidazole acetol-phosphate transaminase</fullName>
    </alternativeName>
</protein>
<proteinExistence type="inferred from homology"/>
<dbReference type="CDD" id="cd00609">
    <property type="entry name" value="AAT_like"/>
    <property type="match status" value="1"/>
</dbReference>
<dbReference type="Gene3D" id="3.90.1150.10">
    <property type="entry name" value="Aspartate Aminotransferase, domain 1"/>
    <property type="match status" value="1"/>
</dbReference>
<evidence type="ECO:0000256" key="1">
    <source>
        <dbReference type="ARBA" id="ARBA00001933"/>
    </source>
</evidence>
<dbReference type="PANTHER" id="PTHR42885">
    <property type="entry name" value="HISTIDINOL-PHOSPHATE AMINOTRANSFERASE-RELATED"/>
    <property type="match status" value="1"/>
</dbReference>
<keyword evidence="4 9" id="KW-0032">Aminotransferase</keyword>
<keyword evidence="8 9" id="KW-0368">Histidine biosynthesis</keyword>
<evidence type="ECO:0000256" key="9">
    <source>
        <dbReference type="HAMAP-Rule" id="MF_01023"/>
    </source>
</evidence>
<dbReference type="RefSeq" id="WP_332863839.1">
    <property type="nucleotide sequence ID" value="NZ_JBAFSM010000006.1"/>
</dbReference>
<evidence type="ECO:0000313" key="12">
    <source>
        <dbReference type="EMBL" id="MEG3436383.1"/>
    </source>
</evidence>
<keyword evidence="7 9" id="KW-0663">Pyridoxal phosphate</keyword>
<keyword evidence="6 9" id="KW-0808">Transferase</keyword>
<dbReference type="PROSITE" id="PS00599">
    <property type="entry name" value="AA_TRANSFER_CLASS_2"/>
    <property type="match status" value="1"/>
</dbReference>